<dbReference type="AlphaFoldDB" id="A0AAV4A6A4"/>
<sequence length="125" mass="14436">MNSLTISLKLLLLPARRSWGLAEITSVWTRRHKHEQLLNHVDWLRFLSTLAPSPGIGFTLAKQRKDACRVAHFSEGSTPKQNAFTIEKAVTWPRRQLKDTRFDEERDLCQTQRPANEMSKGSTYD</sequence>
<protein>
    <submittedName>
        <fullName evidence="3">Uncharacterized protein</fullName>
    </submittedName>
</protein>
<keyword evidence="4" id="KW-1185">Reference proteome</keyword>
<reference evidence="3 4" key="1">
    <citation type="journal article" date="2021" name="Elife">
        <title>Chloroplast acquisition without the gene transfer in kleptoplastic sea slugs, Plakobranchus ocellatus.</title>
        <authorList>
            <person name="Maeda T."/>
            <person name="Takahashi S."/>
            <person name="Yoshida T."/>
            <person name="Shimamura S."/>
            <person name="Takaki Y."/>
            <person name="Nagai Y."/>
            <person name="Toyoda A."/>
            <person name="Suzuki Y."/>
            <person name="Arimoto A."/>
            <person name="Ishii H."/>
            <person name="Satoh N."/>
            <person name="Nishiyama T."/>
            <person name="Hasebe M."/>
            <person name="Maruyama T."/>
            <person name="Minagawa J."/>
            <person name="Obokata J."/>
            <person name="Shigenobu S."/>
        </authorList>
    </citation>
    <scope>NUCLEOTIDE SEQUENCE [LARGE SCALE GENOMIC DNA]</scope>
</reference>
<feature type="signal peptide" evidence="2">
    <location>
        <begin position="1"/>
        <end position="20"/>
    </location>
</feature>
<keyword evidence="2" id="KW-0732">Signal</keyword>
<evidence type="ECO:0000313" key="3">
    <source>
        <dbReference type="EMBL" id="GFO02173.1"/>
    </source>
</evidence>
<name>A0AAV4A6A4_9GAST</name>
<feature type="chain" id="PRO_5043427746" evidence="2">
    <location>
        <begin position="21"/>
        <end position="125"/>
    </location>
</feature>
<feature type="compositionally biased region" description="Polar residues" evidence="1">
    <location>
        <begin position="109"/>
        <end position="125"/>
    </location>
</feature>
<gene>
    <name evidence="3" type="ORF">PoB_002867800</name>
</gene>
<feature type="region of interest" description="Disordered" evidence="1">
    <location>
        <begin position="101"/>
        <end position="125"/>
    </location>
</feature>
<evidence type="ECO:0000313" key="4">
    <source>
        <dbReference type="Proteomes" id="UP000735302"/>
    </source>
</evidence>
<dbReference type="EMBL" id="BLXT01003576">
    <property type="protein sequence ID" value="GFO02173.1"/>
    <property type="molecule type" value="Genomic_DNA"/>
</dbReference>
<accession>A0AAV4A6A4</accession>
<evidence type="ECO:0000256" key="2">
    <source>
        <dbReference type="SAM" id="SignalP"/>
    </source>
</evidence>
<organism evidence="3 4">
    <name type="scientific">Plakobranchus ocellatus</name>
    <dbReference type="NCBI Taxonomy" id="259542"/>
    <lineage>
        <taxon>Eukaryota</taxon>
        <taxon>Metazoa</taxon>
        <taxon>Spiralia</taxon>
        <taxon>Lophotrochozoa</taxon>
        <taxon>Mollusca</taxon>
        <taxon>Gastropoda</taxon>
        <taxon>Heterobranchia</taxon>
        <taxon>Euthyneura</taxon>
        <taxon>Panpulmonata</taxon>
        <taxon>Sacoglossa</taxon>
        <taxon>Placobranchoidea</taxon>
        <taxon>Plakobranchidae</taxon>
        <taxon>Plakobranchus</taxon>
    </lineage>
</organism>
<comment type="caution">
    <text evidence="3">The sequence shown here is derived from an EMBL/GenBank/DDBJ whole genome shotgun (WGS) entry which is preliminary data.</text>
</comment>
<dbReference type="Proteomes" id="UP000735302">
    <property type="component" value="Unassembled WGS sequence"/>
</dbReference>
<evidence type="ECO:0000256" key="1">
    <source>
        <dbReference type="SAM" id="MobiDB-lite"/>
    </source>
</evidence>
<proteinExistence type="predicted"/>